<accession>A0A9P6AE47</accession>
<feature type="region of interest" description="Disordered" evidence="1">
    <location>
        <begin position="236"/>
        <end position="255"/>
    </location>
</feature>
<dbReference type="Proteomes" id="UP000886523">
    <property type="component" value="Unassembled WGS sequence"/>
</dbReference>
<feature type="region of interest" description="Disordered" evidence="1">
    <location>
        <begin position="1"/>
        <end position="29"/>
    </location>
</feature>
<name>A0A9P6AE47_9AGAM</name>
<evidence type="ECO:0000313" key="3">
    <source>
        <dbReference type="Proteomes" id="UP000886523"/>
    </source>
</evidence>
<protein>
    <submittedName>
        <fullName evidence="2">Uncharacterized protein</fullName>
    </submittedName>
</protein>
<proteinExistence type="predicted"/>
<evidence type="ECO:0000313" key="2">
    <source>
        <dbReference type="EMBL" id="KAF9504183.1"/>
    </source>
</evidence>
<evidence type="ECO:0000256" key="1">
    <source>
        <dbReference type="SAM" id="MobiDB-lite"/>
    </source>
</evidence>
<reference evidence="2" key="1">
    <citation type="journal article" date="2020" name="Nat. Commun.">
        <title>Large-scale genome sequencing of mycorrhizal fungi provides insights into the early evolution of symbiotic traits.</title>
        <authorList>
            <person name="Miyauchi S."/>
            <person name="Kiss E."/>
            <person name="Kuo A."/>
            <person name="Drula E."/>
            <person name="Kohler A."/>
            <person name="Sanchez-Garcia M."/>
            <person name="Morin E."/>
            <person name="Andreopoulos B."/>
            <person name="Barry K.W."/>
            <person name="Bonito G."/>
            <person name="Buee M."/>
            <person name="Carver A."/>
            <person name="Chen C."/>
            <person name="Cichocki N."/>
            <person name="Clum A."/>
            <person name="Culley D."/>
            <person name="Crous P.W."/>
            <person name="Fauchery L."/>
            <person name="Girlanda M."/>
            <person name="Hayes R.D."/>
            <person name="Keri Z."/>
            <person name="LaButti K."/>
            <person name="Lipzen A."/>
            <person name="Lombard V."/>
            <person name="Magnuson J."/>
            <person name="Maillard F."/>
            <person name="Murat C."/>
            <person name="Nolan M."/>
            <person name="Ohm R.A."/>
            <person name="Pangilinan J."/>
            <person name="Pereira M.F."/>
            <person name="Perotto S."/>
            <person name="Peter M."/>
            <person name="Pfister S."/>
            <person name="Riley R."/>
            <person name="Sitrit Y."/>
            <person name="Stielow J.B."/>
            <person name="Szollosi G."/>
            <person name="Zifcakova L."/>
            <person name="Stursova M."/>
            <person name="Spatafora J.W."/>
            <person name="Tedersoo L."/>
            <person name="Vaario L.M."/>
            <person name="Yamada A."/>
            <person name="Yan M."/>
            <person name="Wang P."/>
            <person name="Xu J."/>
            <person name="Bruns T."/>
            <person name="Baldrian P."/>
            <person name="Vilgalys R."/>
            <person name="Dunand C."/>
            <person name="Henrissat B."/>
            <person name="Grigoriev I.V."/>
            <person name="Hibbett D."/>
            <person name="Nagy L.G."/>
            <person name="Martin F.M."/>
        </authorList>
    </citation>
    <scope>NUCLEOTIDE SEQUENCE</scope>
    <source>
        <strain evidence="2">UP504</strain>
    </source>
</reference>
<organism evidence="2 3">
    <name type="scientific">Hydnum rufescens UP504</name>
    <dbReference type="NCBI Taxonomy" id="1448309"/>
    <lineage>
        <taxon>Eukaryota</taxon>
        <taxon>Fungi</taxon>
        <taxon>Dikarya</taxon>
        <taxon>Basidiomycota</taxon>
        <taxon>Agaricomycotina</taxon>
        <taxon>Agaricomycetes</taxon>
        <taxon>Cantharellales</taxon>
        <taxon>Hydnaceae</taxon>
        <taxon>Hydnum</taxon>
    </lineage>
</organism>
<dbReference type="AlphaFoldDB" id="A0A9P6AE47"/>
<feature type="region of interest" description="Disordered" evidence="1">
    <location>
        <begin position="71"/>
        <end position="95"/>
    </location>
</feature>
<sequence>MESRKCDPQNETQKLRTHNRAQGPQTNQHTRFARIFTCLQPPPTPRPKPNTRYKRVPHTHFWGVWIQIKPPETTTHPNGHPSVHKPSTKHTTGVQIGTTHPLRRVCGDIRLLSFVKTRLTSTTGEPQYAQPPKPKGPAPRNDDRRTCVPHTRFGRCCYIRFLPPVKTHLTSTRVSPQGGLPPNTAIDETAYHTPTAAGPSPSAKTPAQRNPIQEPAITVQKTSTTHPLQQFVIWTNTRDPPNEHGRTTTHPPNESREWQRVKTMMQARDEPHTCRSGVVIFKVFF</sequence>
<feature type="region of interest" description="Disordered" evidence="1">
    <location>
        <begin position="122"/>
        <end position="146"/>
    </location>
</feature>
<comment type="caution">
    <text evidence="2">The sequence shown here is derived from an EMBL/GenBank/DDBJ whole genome shotgun (WGS) entry which is preliminary data.</text>
</comment>
<feature type="compositionally biased region" description="Polar residues" evidence="1">
    <location>
        <begin position="20"/>
        <end position="29"/>
    </location>
</feature>
<keyword evidence="3" id="KW-1185">Reference proteome</keyword>
<gene>
    <name evidence="2" type="ORF">BS47DRAFT_1368977</name>
</gene>
<dbReference type="EMBL" id="MU129254">
    <property type="protein sequence ID" value="KAF9504183.1"/>
    <property type="molecule type" value="Genomic_DNA"/>
</dbReference>